<keyword evidence="3" id="KW-0805">Transcription regulation</keyword>
<gene>
    <name evidence="7" type="ORF">F0M18_03280</name>
</gene>
<dbReference type="EMBL" id="VTUX01000001">
    <property type="protein sequence ID" value="KAA1194465.1"/>
    <property type="molecule type" value="Genomic_DNA"/>
</dbReference>
<dbReference type="InterPro" id="IPR025943">
    <property type="entry name" value="Sigma_54_int_dom_ATP-bd_2"/>
</dbReference>
<dbReference type="Gene3D" id="3.40.50.300">
    <property type="entry name" value="P-loop containing nucleotide triphosphate hydrolases"/>
    <property type="match status" value="1"/>
</dbReference>
<evidence type="ECO:0000256" key="3">
    <source>
        <dbReference type="ARBA" id="ARBA00023015"/>
    </source>
</evidence>
<name>A0A5B0X740_9GAMM</name>
<dbReference type="Pfam" id="PF25601">
    <property type="entry name" value="AAA_lid_14"/>
    <property type="match status" value="1"/>
</dbReference>
<dbReference type="PROSITE" id="PS00676">
    <property type="entry name" value="SIGMA54_INTERACT_2"/>
    <property type="match status" value="1"/>
</dbReference>
<feature type="domain" description="Sigma-54 factor interaction" evidence="6">
    <location>
        <begin position="152"/>
        <end position="389"/>
    </location>
</feature>
<dbReference type="PANTHER" id="PTHR32071:SF57">
    <property type="entry name" value="C4-DICARBOXYLATE TRANSPORT TRANSCRIPTIONAL REGULATORY PROTEIN DCTD"/>
    <property type="match status" value="1"/>
</dbReference>
<dbReference type="Pfam" id="PF02954">
    <property type="entry name" value="HTH_8"/>
    <property type="match status" value="1"/>
</dbReference>
<dbReference type="PANTHER" id="PTHR32071">
    <property type="entry name" value="TRANSCRIPTIONAL REGULATORY PROTEIN"/>
    <property type="match status" value="1"/>
</dbReference>
<dbReference type="Pfam" id="PF00158">
    <property type="entry name" value="Sigma54_activat"/>
    <property type="match status" value="1"/>
</dbReference>
<evidence type="ECO:0000256" key="2">
    <source>
        <dbReference type="ARBA" id="ARBA00022840"/>
    </source>
</evidence>
<evidence type="ECO:0000256" key="4">
    <source>
        <dbReference type="ARBA" id="ARBA00023125"/>
    </source>
</evidence>
<dbReference type="GO" id="GO:0043565">
    <property type="term" value="F:sequence-specific DNA binding"/>
    <property type="evidence" value="ECO:0007669"/>
    <property type="project" value="InterPro"/>
</dbReference>
<sequence>MSHTHYSETTLPTLGDAVAEAGLAPCLHCTILFHPDVERIGEQAVLDSADSSWMLGRHAPLFAAPGAVEEAALEDPYLSRRALRLSVEAGGVRLSRPQQASRCRVGASEVDELFVTDAELQQGVPLLLAHAVVLLLRRCVPVTPSKQAIPGFVGESPLMQHLRGQLARAAASDQDVLIRGETGVGKEMAARAICAGSVRAGAPMVTVNMAAIPASLATALLFGNTRGAFSGADRARRGFFREADGGTLFLDEVGDTAVEVQPQLLRALQQREVQVVGGAVETVDVRVISATDAALDEGDCDFKSALRYRLGALEVEIPPLREHPEDIGTLLLHFLRHACEREHRSALLPQPDSSPMHLARWARLFFVFARYAWPGNVRQLQNYATQVVVASETAPVIPAVLLEEPAPVEADAPAKTAPRRMREISEAEFAAAMTRHRWEITPVAAFLGVSRQSVYRRIDQSELYRRARDIPAATLEAALARNGGDIDAVSAELQVSASALRARLRAVGPHHGS</sequence>
<evidence type="ECO:0000313" key="8">
    <source>
        <dbReference type="Proteomes" id="UP000323708"/>
    </source>
</evidence>
<comment type="caution">
    <text evidence="7">The sequence shown here is derived from an EMBL/GenBank/DDBJ whole genome shotgun (WGS) entry which is preliminary data.</text>
</comment>
<dbReference type="GO" id="GO:0005524">
    <property type="term" value="F:ATP binding"/>
    <property type="evidence" value="ECO:0007669"/>
    <property type="project" value="UniProtKB-KW"/>
</dbReference>
<dbReference type="GO" id="GO:0006355">
    <property type="term" value="P:regulation of DNA-templated transcription"/>
    <property type="evidence" value="ECO:0007669"/>
    <property type="project" value="InterPro"/>
</dbReference>
<evidence type="ECO:0000256" key="5">
    <source>
        <dbReference type="ARBA" id="ARBA00023163"/>
    </source>
</evidence>
<dbReference type="InterPro" id="IPR027417">
    <property type="entry name" value="P-loop_NTPase"/>
</dbReference>
<dbReference type="Proteomes" id="UP000323708">
    <property type="component" value="Unassembled WGS sequence"/>
</dbReference>
<dbReference type="InterPro" id="IPR002197">
    <property type="entry name" value="HTH_Fis"/>
</dbReference>
<dbReference type="InterPro" id="IPR025944">
    <property type="entry name" value="Sigma_54_int_dom_CS"/>
</dbReference>
<keyword evidence="5" id="KW-0804">Transcription</keyword>
<dbReference type="PROSITE" id="PS50045">
    <property type="entry name" value="SIGMA54_INTERACT_4"/>
    <property type="match status" value="1"/>
</dbReference>
<evidence type="ECO:0000256" key="1">
    <source>
        <dbReference type="ARBA" id="ARBA00022741"/>
    </source>
</evidence>
<dbReference type="PROSITE" id="PS00688">
    <property type="entry name" value="SIGMA54_INTERACT_3"/>
    <property type="match status" value="1"/>
</dbReference>
<reference evidence="7 8" key="1">
    <citation type="submission" date="2019-09" db="EMBL/GenBank/DDBJ databases">
        <authorList>
            <person name="Chen X.-Y."/>
        </authorList>
    </citation>
    <scope>NUCLEOTIDE SEQUENCE [LARGE SCALE GENOMIC DNA]</scope>
    <source>
        <strain evidence="7 8">NY5</strain>
    </source>
</reference>
<dbReference type="CDD" id="cd00009">
    <property type="entry name" value="AAA"/>
    <property type="match status" value="1"/>
</dbReference>
<dbReference type="RefSeq" id="WP_149609934.1">
    <property type="nucleotide sequence ID" value="NZ_VTUX01000001.1"/>
</dbReference>
<evidence type="ECO:0000259" key="6">
    <source>
        <dbReference type="PROSITE" id="PS50045"/>
    </source>
</evidence>
<proteinExistence type="predicted"/>
<keyword evidence="8" id="KW-1185">Reference proteome</keyword>
<keyword evidence="2" id="KW-0067">ATP-binding</keyword>
<keyword evidence="4" id="KW-0238">DNA-binding</keyword>
<dbReference type="InterPro" id="IPR003593">
    <property type="entry name" value="AAA+_ATPase"/>
</dbReference>
<dbReference type="InterPro" id="IPR002078">
    <property type="entry name" value="Sigma_54_int"/>
</dbReference>
<dbReference type="AlphaFoldDB" id="A0A5B0X740"/>
<dbReference type="SUPFAM" id="SSF52540">
    <property type="entry name" value="P-loop containing nucleoside triphosphate hydrolases"/>
    <property type="match status" value="1"/>
</dbReference>
<dbReference type="InterPro" id="IPR058031">
    <property type="entry name" value="AAA_lid_NorR"/>
</dbReference>
<evidence type="ECO:0000313" key="7">
    <source>
        <dbReference type="EMBL" id="KAA1194465.1"/>
    </source>
</evidence>
<keyword evidence="1" id="KW-0547">Nucleotide-binding</keyword>
<organism evidence="7 8">
    <name type="scientific">Pseudohalioglobus sediminis</name>
    <dbReference type="NCBI Taxonomy" id="2606449"/>
    <lineage>
        <taxon>Bacteria</taxon>
        <taxon>Pseudomonadati</taxon>
        <taxon>Pseudomonadota</taxon>
        <taxon>Gammaproteobacteria</taxon>
        <taxon>Cellvibrionales</taxon>
        <taxon>Halieaceae</taxon>
        <taxon>Pseudohalioglobus</taxon>
    </lineage>
</organism>
<accession>A0A5B0X740</accession>
<dbReference type="Gene3D" id="1.10.8.60">
    <property type="match status" value="1"/>
</dbReference>
<dbReference type="SMART" id="SM00382">
    <property type="entry name" value="AAA"/>
    <property type="match status" value="1"/>
</dbReference>
<protein>
    <submittedName>
        <fullName evidence="7">Sigma-54-dependent Fis family transcriptional regulator</fullName>
    </submittedName>
</protein>